<organism evidence="2 3">
    <name type="scientific">Lutibacter profundi</name>
    <dbReference type="NCBI Taxonomy" id="1622118"/>
    <lineage>
        <taxon>Bacteria</taxon>
        <taxon>Pseudomonadati</taxon>
        <taxon>Bacteroidota</taxon>
        <taxon>Flavobacteriia</taxon>
        <taxon>Flavobacteriales</taxon>
        <taxon>Flavobacteriaceae</taxon>
        <taxon>Lutibacter</taxon>
    </lineage>
</organism>
<sequence length="107" mass="12339">MKMNKQEIAQFELNTLELLKNVMDPEIEINIVDLGLIYELYYDGDKKINVVMTFSTPSCPLGDTIKTNIQETIKQKYPNFTIDIDVVFHPQWNTAMVSEEGKRILGL</sequence>
<dbReference type="InterPro" id="IPR002744">
    <property type="entry name" value="MIP18-like"/>
</dbReference>
<reference evidence="2 3" key="2">
    <citation type="journal article" date="2016" name="Int. J. Syst. Evol. Microbiol.">
        <title>Lutibacter profundi sp. nov., isolated from a deep-sea hydrothermal system on the Arctic Mid-Ocean Ridge and emended description of the genus Lutibacter.</title>
        <authorList>
            <person name="Le Moine Bauer S."/>
            <person name="Roalkvam I."/>
            <person name="Steen I.H."/>
            <person name="Dahle H."/>
        </authorList>
    </citation>
    <scope>NUCLEOTIDE SEQUENCE [LARGE SCALE GENOMIC DNA]</scope>
    <source>
        <strain evidence="2 3">LP1</strain>
    </source>
</reference>
<name>A0A0X8G607_9FLAO</name>
<dbReference type="PANTHER" id="PTHR42831:SF1">
    <property type="entry name" value="FE-S PROTEIN MATURATION AUXILIARY FACTOR YITW"/>
    <property type="match status" value="1"/>
</dbReference>
<protein>
    <recommendedName>
        <fullName evidence="1">MIP18 family-like domain-containing protein</fullName>
    </recommendedName>
</protein>
<dbReference type="Proteomes" id="UP000059672">
    <property type="component" value="Chromosome"/>
</dbReference>
<dbReference type="Pfam" id="PF01883">
    <property type="entry name" value="FeS_assembly_P"/>
    <property type="match status" value="1"/>
</dbReference>
<gene>
    <name evidence="2" type="ORF">Lupro_05225</name>
</gene>
<reference evidence="3" key="1">
    <citation type="submission" date="2015-12" db="EMBL/GenBank/DDBJ databases">
        <title>Complete genome sequence of Lutibacter profundus strain LP1.</title>
        <authorList>
            <person name="Wissuwa J."/>
            <person name="Le Moine Bauer S."/>
            <person name="Stokke R."/>
            <person name="Dahle H."/>
            <person name="Steen I.H."/>
        </authorList>
    </citation>
    <scope>NUCLEOTIDE SEQUENCE [LARGE SCALE GENOMIC DNA]</scope>
    <source>
        <strain evidence="3">LP1</strain>
    </source>
</reference>
<keyword evidence="3" id="KW-1185">Reference proteome</keyword>
<dbReference type="SUPFAM" id="SSF117916">
    <property type="entry name" value="Fe-S cluster assembly (FSCA) domain-like"/>
    <property type="match status" value="1"/>
</dbReference>
<dbReference type="PANTHER" id="PTHR42831">
    <property type="entry name" value="FE-S PROTEIN MATURATION AUXILIARY FACTOR YITW"/>
    <property type="match status" value="1"/>
</dbReference>
<feature type="domain" description="MIP18 family-like" evidence="1">
    <location>
        <begin position="16"/>
        <end position="77"/>
    </location>
</feature>
<proteinExistence type="predicted"/>
<dbReference type="Gene3D" id="3.30.300.130">
    <property type="entry name" value="Fe-S cluster assembly (FSCA)"/>
    <property type="match status" value="1"/>
</dbReference>
<dbReference type="InterPro" id="IPR034904">
    <property type="entry name" value="FSCA_dom_sf"/>
</dbReference>
<dbReference type="KEGG" id="lut:Lupro_05225"/>
<dbReference type="STRING" id="1622118.Lupro_05225"/>
<evidence type="ECO:0000313" key="3">
    <source>
        <dbReference type="Proteomes" id="UP000059672"/>
    </source>
</evidence>
<dbReference type="EMBL" id="CP013355">
    <property type="protein sequence ID" value="AMC10680.1"/>
    <property type="molecule type" value="Genomic_DNA"/>
</dbReference>
<evidence type="ECO:0000259" key="1">
    <source>
        <dbReference type="Pfam" id="PF01883"/>
    </source>
</evidence>
<accession>A0A0X8G607</accession>
<dbReference type="AlphaFoldDB" id="A0A0X8G607"/>
<dbReference type="InterPro" id="IPR052339">
    <property type="entry name" value="Fe-S_Maturation_MIP18"/>
</dbReference>
<evidence type="ECO:0000313" key="2">
    <source>
        <dbReference type="EMBL" id="AMC10680.1"/>
    </source>
</evidence>